<accession>A0ABU5ZUM5</accession>
<comment type="caution">
    <text evidence="2">The sequence shown here is derived from an EMBL/GenBank/DDBJ whole genome shotgun (WGS) entry which is preliminary data.</text>
</comment>
<proteinExistence type="predicted"/>
<keyword evidence="1" id="KW-0472">Membrane</keyword>
<evidence type="ECO:0008006" key="4">
    <source>
        <dbReference type="Google" id="ProtNLM"/>
    </source>
</evidence>
<dbReference type="RefSeq" id="WP_324179808.1">
    <property type="nucleotide sequence ID" value="NZ_BAABAW010000007.1"/>
</dbReference>
<name>A0ABU5ZUM5_9FLAO</name>
<evidence type="ECO:0000313" key="3">
    <source>
        <dbReference type="Proteomes" id="UP001327027"/>
    </source>
</evidence>
<keyword evidence="3" id="KW-1185">Reference proteome</keyword>
<organism evidence="2 3">
    <name type="scientific">Aquimarina gracilis</name>
    <dbReference type="NCBI Taxonomy" id="874422"/>
    <lineage>
        <taxon>Bacteria</taxon>
        <taxon>Pseudomonadati</taxon>
        <taxon>Bacteroidota</taxon>
        <taxon>Flavobacteriia</taxon>
        <taxon>Flavobacteriales</taxon>
        <taxon>Flavobacteriaceae</taxon>
        <taxon>Aquimarina</taxon>
    </lineage>
</organism>
<feature type="transmembrane region" description="Helical" evidence="1">
    <location>
        <begin position="16"/>
        <end position="39"/>
    </location>
</feature>
<evidence type="ECO:0000313" key="2">
    <source>
        <dbReference type="EMBL" id="MEB3345779.1"/>
    </source>
</evidence>
<dbReference type="Proteomes" id="UP001327027">
    <property type="component" value="Unassembled WGS sequence"/>
</dbReference>
<protein>
    <recommendedName>
        <fullName evidence="4">Chemoreceptor-like protein with four helix bundle sensory module</fullName>
    </recommendedName>
</protein>
<keyword evidence="1" id="KW-0812">Transmembrane</keyword>
<sequence>MSNKQKDLSNLTERNVFSLFLVMFIFVGIPILLGILGLYTHFTKKIDSYSGLPKYVGYQKECGDVIKYNNCLQVLINNDTIRALLSDKEVESYLGLISFSDEELNKKLDSLSAKPSDHNMLLREMAIKEEKYNRLYRVQNHINSVRLKYSNNTVKELYINNQKIVSYQSSLWWGVLSLSTGCLFLFVFLRFLK</sequence>
<keyword evidence="1" id="KW-1133">Transmembrane helix</keyword>
<feature type="transmembrane region" description="Helical" evidence="1">
    <location>
        <begin position="171"/>
        <end position="192"/>
    </location>
</feature>
<dbReference type="EMBL" id="JAYKLX010000004">
    <property type="protein sequence ID" value="MEB3345779.1"/>
    <property type="molecule type" value="Genomic_DNA"/>
</dbReference>
<gene>
    <name evidence="2" type="ORF">U6A24_09920</name>
</gene>
<evidence type="ECO:0000256" key="1">
    <source>
        <dbReference type="SAM" id="Phobius"/>
    </source>
</evidence>
<reference evidence="2 3" key="1">
    <citation type="journal article" date="2013" name="Int. J. Syst. Evol. Microbiol.">
        <title>Aquimarina gracilis sp. nov., isolated from the gut microflora of a mussel, Mytilus coruscus, and emended description of Aquimarina spongiae.</title>
        <authorList>
            <person name="Park S.C."/>
            <person name="Choe H.N."/>
            <person name="Baik K.S."/>
            <person name="Seong C.N."/>
        </authorList>
    </citation>
    <scope>NUCLEOTIDE SEQUENCE [LARGE SCALE GENOMIC DNA]</scope>
    <source>
        <strain evidence="2 3">PSC32</strain>
    </source>
</reference>